<evidence type="ECO:0000256" key="1">
    <source>
        <dbReference type="ARBA" id="ARBA00001917"/>
    </source>
</evidence>
<dbReference type="CDD" id="cd02932">
    <property type="entry name" value="OYE_YqiM_FMN"/>
    <property type="match status" value="1"/>
</dbReference>
<evidence type="ECO:0000256" key="4">
    <source>
        <dbReference type="ARBA" id="ARBA00022857"/>
    </source>
</evidence>
<dbReference type="Gene3D" id="3.20.20.70">
    <property type="entry name" value="Aldolase class I"/>
    <property type="match status" value="1"/>
</dbReference>
<evidence type="ECO:0000259" key="6">
    <source>
        <dbReference type="Pfam" id="PF00724"/>
    </source>
</evidence>
<dbReference type="InterPro" id="IPR044152">
    <property type="entry name" value="YqjM-like"/>
</dbReference>
<dbReference type="GO" id="GO:0050661">
    <property type="term" value="F:NADP binding"/>
    <property type="evidence" value="ECO:0007669"/>
    <property type="project" value="InterPro"/>
</dbReference>
<dbReference type="PANTHER" id="PTHR43303:SF4">
    <property type="entry name" value="NADPH DEHYDROGENASE C23G7.10C-RELATED"/>
    <property type="match status" value="1"/>
</dbReference>
<reference evidence="7 8" key="1">
    <citation type="journal article" date="2016" name="Proc. Natl. Acad. Sci. U.S.A.">
        <title>Comparative genomics of biotechnologically important yeasts.</title>
        <authorList>
            <person name="Riley R."/>
            <person name="Haridas S."/>
            <person name="Wolfe K.H."/>
            <person name="Lopes M.R."/>
            <person name="Hittinger C.T."/>
            <person name="Goeker M."/>
            <person name="Salamov A.A."/>
            <person name="Wisecaver J.H."/>
            <person name="Long T.M."/>
            <person name="Calvey C.H."/>
            <person name="Aerts A.L."/>
            <person name="Barry K.W."/>
            <person name="Choi C."/>
            <person name="Clum A."/>
            <person name="Coughlan A.Y."/>
            <person name="Deshpande S."/>
            <person name="Douglass A.P."/>
            <person name="Hanson S.J."/>
            <person name="Klenk H.-P."/>
            <person name="LaButti K.M."/>
            <person name="Lapidus A."/>
            <person name="Lindquist E.A."/>
            <person name="Lipzen A.M."/>
            <person name="Meier-Kolthoff J.P."/>
            <person name="Ohm R.A."/>
            <person name="Otillar R.P."/>
            <person name="Pangilinan J.L."/>
            <person name="Peng Y."/>
            <person name="Rokas A."/>
            <person name="Rosa C.A."/>
            <person name="Scheuner C."/>
            <person name="Sibirny A.A."/>
            <person name="Slot J.C."/>
            <person name="Stielow J.B."/>
            <person name="Sun H."/>
            <person name="Kurtzman C.P."/>
            <person name="Blackwell M."/>
            <person name="Grigoriev I.V."/>
            <person name="Jeffries T.W."/>
        </authorList>
    </citation>
    <scope>NUCLEOTIDE SEQUENCE [LARGE SCALE GENOMIC DNA]</scope>
    <source>
        <strain evidence="8">ATCC 58044 / CBS 1984 / NCYC 433 / NRRL Y-366-8</strain>
    </source>
</reference>
<keyword evidence="5" id="KW-0560">Oxidoreductase</keyword>
<evidence type="ECO:0000256" key="2">
    <source>
        <dbReference type="ARBA" id="ARBA00022630"/>
    </source>
</evidence>
<dbReference type="RefSeq" id="XP_019037535.1">
    <property type="nucleotide sequence ID" value="XM_019185886.1"/>
</dbReference>
<dbReference type="STRING" id="683960.A0A1E3NZ19"/>
<dbReference type="PANTHER" id="PTHR43303">
    <property type="entry name" value="NADPH DEHYDROGENASE C23G7.10C-RELATED"/>
    <property type="match status" value="1"/>
</dbReference>
<keyword evidence="3" id="KW-0288">FMN</keyword>
<feature type="domain" description="NADH:flavin oxidoreductase/NADH oxidase N-terminal" evidence="6">
    <location>
        <begin position="39"/>
        <end position="383"/>
    </location>
</feature>
<dbReference type="GO" id="GO:0010181">
    <property type="term" value="F:FMN binding"/>
    <property type="evidence" value="ECO:0007669"/>
    <property type="project" value="InterPro"/>
</dbReference>
<sequence>MTANGKYITESAENLPYFLPKVKIPVGTVIPENDFSIPKLFTPLKIKNLQIPNRIGISPMVMYSAPHDGDKIGQVTPFHLIHYGSMALRGPGFIIVESTAISPEGRGSPEDCGIWNDEQAYKWKEIVDFVHSQGVKIGMQLGHTGRKTSLAALHHRLMKPVGKDQYGWADVPEQVIGPSPLSHRPGVLIEPKGLSIEEIQELVGKYNKAAKRAIEIAGFDFVEIHAAHGYLINNFLSGTSNKRTDEYGGSFENRTRFLLEIIDAIKGDKYPLFVRISGTEDADDQEGAWKIEDTLRLSDYFIQHGVDVIDVSAGGNNIHAKRRKNTPGHQIPLAEAVKRHVGDRLIVSTVGNIDSAELANSTVEDGKADLVLSGKLTLKNPGIAWNWADDLGVKIQPSLQYGWPFYPPPYN</sequence>
<dbReference type="InterPro" id="IPR001155">
    <property type="entry name" value="OxRdtase_FMN_N"/>
</dbReference>
<dbReference type="GeneID" id="30203132"/>
<protein>
    <recommendedName>
        <fullName evidence="6">NADH:flavin oxidoreductase/NADH oxidase N-terminal domain-containing protein</fullName>
    </recommendedName>
</protein>
<gene>
    <name evidence="7" type="ORF">WICANDRAFT_85390</name>
</gene>
<dbReference type="GO" id="GO:0003959">
    <property type="term" value="F:NADPH dehydrogenase activity"/>
    <property type="evidence" value="ECO:0007669"/>
    <property type="project" value="InterPro"/>
</dbReference>
<organism evidence="7 8">
    <name type="scientific">Wickerhamomyces anomalus (strain ATCC 58044 / CBS 1984 / NCYC 433 / NRRL Y-366-8)</name>
    <name type="common">Yeast</name>
    <name type="synonym">Hansenula anomala</name>
    <dbReference type="NCBI Taxonomy" id="683960"/>
    <lineage>
        <taxon>Eukaryota</taxon>
        <taxon>Fungi</taxon>
        <taxon>Dikarya</taxon>
        <taxon>Ascomycota</taxon>
        <taxon>Saccharomycotina</taxon>
        <taxon>Saccharomycetes</taxon>
        <taxon>Phaffomycetales</taxon>
        <taxon>Wickerhamomycetaceae</taxon>
        <taxon>Wickerhamomyces</taxon>
    </lineage>
</organism>
<dbReference type="SUPFAM" id="SSF51395">
    <property type="entry name" value="FMN-linked oxidoreductases"/>
    <property type="match status" value="1"/>
</dbReference>
<accession>A0A1E3NZ19</accession>
<evidence type="ECO:0000256" key="5">
    <source>
        <dbReference type="ARBA" id="ARBA00023002"/>
    </source>
</evidence>
<dbReference type="OrthoDB" id="72788at2759"/>
<dbReference type="AlphaFoldDB" id="A0A1E3NZ19"/>
<dbReference type="InterPro" id="IPR013785">
    <property type="entry name" value="Aldolase_TIM"/>
</dbReference>
<comment type="cofactor">
    <cofactor evidence="1">
        <name>FMN</name>
        <dbReference type="ChEBI" id="CHEBI:58210"/>
    </cofactor>
</comment>
<keyword evidence="4" id="KW-0521">NADP</keyword>
<dbReference type="EMBL" id="KV454212">
    <property type="protein sequence ID" value="ODQ58328.1"/>
    <property type="molecule type" value="Genomic_DNA"/>
</dbReference>
<name>A0A1E3NZ19_WICAA</name>
<proteinExistence type="predicted"/>
<keyword evidence="8" id="KW-1185">Reference proteome</keyword>
<evidence type="ECO:0000313" key="7">
    <source>
        <dbReference type="EMBL" id="ODQ58328.1"/>
    </source>
</evidence>
<evidence type="ECO:0000313" key="8">
    <source>
        <dbReference type="Proteomes" id="UP000094112"/>
    </source>
</evidence>
<dbReference type="Proteomes" id="UP000094112">
    <property type="component" value="Unassembled WGS sequence"/>
</dbReference>
<keyword evidence="2" id="KW-0285">Flavoprotein</keyword>
<dbReference type="Pfam" id="PF00724">
    <property type="entry name" value="Oxidored_FMN"/>
    <property type="match status" value="1"/>
</dbReference>
<evidence type="ECO:0000256" key="3">
    <source>
        <dbReference type="ARBA" id="ARBA00022643"/>
    </source>
</evidence>